<comment type="similarity">
    <text evidence="1">Belongs to the CpsD/CapB family.</text>
</comment>
<comment type="catalytic activity">
    <reaction evidence="8">
        <text>L-tyrosyl-[protein] + ATP = O-phospho-L-tyrosyl-[protein] + ADP + H(+)</text>
        <dbReference type="Rhea" id="RHEA:10596"/>
        <dbReference type="Rhea" id="RHEA-COMP:10136"/>
        <dbReference type="Rhea" id="RHEA-COMP:20101"/>
        <dbReference type="ChEBI" id="CHEBI:15378"/>
        <dbReference type="ChEBI" id="CHEBI:30616"/>
        <dbReference type="ChEBI" id="CHEBI:46858"/>
        <dbReference type="ChEBI" id="CHEBI:61978"/>
        <dbReference type="ChEBI" id="CHEBI:456216"/>
        <dbReference type="EC" id="2.7.10.2"/>
    </reaction>
</comment>
<dbReference type="NCBIfam" id="TIGR01007">
    <property type="entry name" value="eps_fam"/>
    <property type="match status" value="1"/>
</dbReference>
<dbReference type="EC" id="2.7.10.2" evidence="2"/>
<proteinExistence type="inferred from homology"/>
<dbReference type="OrthoDB" id="9794577at2"/>
<dbReference type="AlphaFoldDB" id="A0A329MRZ6"/>
<dbReference type="GO" id="GO:0005886">
    <property type="term" value="C:plasma membrane"/>
    <property type="evidence" value="ECO:0007669"/>
    <property type="project" value="UniProtKB-ARBA"/>
</dbReference>
<sequence>MFKTRSTYPVITDMFPNSPIQEAYRKLRTNLNYVLEHHRIKTILITSSIKGEGKSITTANLGAAFALEGKEVVLIDCDMRKPSLHQIFAKSNRTGLMQILEQSCTIPEAIRETDIPHLSVITSGGTPIYPTELLSSKRMNALLEELSGRFDIILIDSPPASVCTDAQVLAGKCDGLVFVVGNGKVKSRLAAKMKEEFEASGVRMLGAILNHANNQEERYLSGYGINN</sequence>
<dbReference type="EMBL" id="QMFB01000003">
    <property type="protein sequence ID" value="RAV22126.1"/>
    <property type="molecule type" value="Genomic_DNA"/>
</dbReference>
<accession>A0A329MRZ6</accession>
<reference evidence="10 11" key="1">
    <citation type="journal article" date="2009" name="Int. J. Syst. Evol. Microbiol.">
        <title>Paenibacillus contaminans sp. nov., isolated from a contaminated laboratory plate.</title>
        <authorList>
            <person name="Chou J.H."/>
            <person name="Lee J.H."/>
            <person name="Lin M.C."/>
            <person name="Chang P.S."/>
            <person name="Arun A.B."/>
            <person name="Young C.C."/>
            <person name="Chen W.M."/>
        </authorList>
    </citation>
    <scope>NUCLEOTIDE SEQUENCE [LARGE SCALE GENOMIC DNA]</scope>
    <source>
        <strain evidence="10 11">CKOBP-6</strain>
    </source>
</reference>
<dbReference type="PANTHER" id="PTHR32309">
    <property type="entry name" value="TYROSINE-PROTEIN KINASE"/>
    <property type="match status" value="1"/>
</dbReference>
<keyword evidence="11" id="KW-1185">Reference proteome</keyword>
<organism evidence="10 11">
    <name type="scientific">Paenibacillus contaminans</name>
    <dbReference type="NCBI Taxonomy" id="450362"/>
    <lineage>
        <taxon>Bacteria</taxon>
        <taxon>Bacillati</taxon>
        <taxon>Bacillota</taxon>
        <taxon>Bacilli</taxon>
        <taxon>Bacillales</taxon>
        <taxon>Paenibacillaceae</taxon>
        <taxon>Paenibacillus</taxon>
    </lineage>
</organism>
<evidence type="ECO:0000313" key="10">
    <source>
        <dbReference type="EMBL" id="RAV22126.1"/>
    </source>
</evidence>
<keyword evidence="7" id="KW-0829">Tyrosine-protein kinase</keyword>
<keyword evidence="5" id="KW-0418">Kinase</keyword>
<dbReference type="FunFam" id="3.40.50.300:FF:000527">
    <property type="entry name" value="Tyrosine-protein kinase etk"/>
    <property type="match status" value="1"/>
</dbReference>
<evidence type="ECO:0000256" key="3">
    <source>
        <dbReference type="ARBA" id="ARBA00022679"/>
    </source>
</evidence>
<name>A0A329MRZ6_9BACL</name>
<dbReference type="InterPro" id="IPR025669">
    <property type="entry name" value="AAA_dom"/>
</dbReference>
<evidence type="ECO:0000313" key="11">
    <source>
        <dbReference type="Proteomes" id="UP000250369"/>
    </source>
</evidence>
<evidence type="ECO:0000256" key="1">
    <source>
        <dbReference type="ARBA" id="ARBA00007316"/>
    </source>
</evidence>
<feature type="domain" description="AAA" evidence="9">
    <location>
        <begin position="41"/>
        <end position="161"/>
    </location>
</feature>
<dbReference type="RefSeq" id="WP_113030435.1">
    <property type="nucleotide sequence ID" value="NZ_QMFB01000003.1"/>
</dbReference>
<dbReference type="PANTHER" id="PTHR32309:SF13">
    <property type="entry name" value="FERRIC ENTEROBACTIN TRANSPORT PROTEIN FEPE"/>
    <property type="match status" value="1"/>
</dbReference>
<dbReference type="Gene3D" id="3.40.50.300">
    <property type="entry name" value="P-loop containing nucleotide triphosphate hydrolases"/>
    <property type="match status" value="1"/>
</dbReference>
<dbReference type="InterPro" id="IPR005702">
    <property type="entry name" value="Wzc-like_C"/>
</dbReference>
<keyword evidence="3" id="KW-0808">Transferase</keyword>
<evidence type="ECO:0000259" key="9">
    <source>
        <dbReference type="Pfam" id="PF13614"/>
    </source>
</evidence>
<evidence type="ECO:0000256" key="6">
    <source>
        <dbReference type="ARBA" id="ARBA00022840"/>
    </source>
</evidence>
<protein>
    <recommendedName>
        <fullName evidence="2">non-specific protein-tyrosine kinase</fullName>
        <ecNumber evidence="2">2.7.10.2</ecNumber>
    </recommendedName>
</protein>
<evidence type="ECO:0000256" key="7">
    <source>
        <dbReference type="ARBA" id="ARBA00023137"/>
    </source>
</evidence>
<dbReference type="GO" id="GO:0042802">
    <property type="term" value="F:identical protein binding"/>
    <property type="evidence" value="ECO:0007669"/>
    <property type="project" value="UniProtKB-ARBA"/>
</dbReference>
<comment type="caution">
    <text evidence="10">The sequence shown here is derived from an EMBL/GenBank/DDBJ whole genome shotgun (WGS) entry which is preliminary data.</text>
</comment>
<evidence type="ECO:0000256" key="8">
    <source>
        <dbReference type="ARBA" id="ARBA00051245"/>
    </source>
</evidence>
<dbReference type="Pfam" id="PF13614">
    <property type="entry name" value="AAA_31"/>
    <property type="match status" value="1"/>
</dbReference>
<dbReference type="InterPro" id="IPR027417">
    <property type="entry name" value="P-loop_NTPase"/>
</dbReference>
<evidence type="ECO:0000256" key="5">
    <source>
        <dbReference type="ARBA" id="ARBA00022777"/>
    </source>
</evidence>
<dbReference type="GO" id="GO:0005524">
    <property type="term" value="F:ATP binding"/>
    <property type="evidence" value="ECO:0007669"/>
    <property type="project" value="UniProtKB-KW"/>
</dbReference>
<evidence type="ECO:0000256" key="2">
    <source>
        <dbReference type="ARBA" id="ARBA00011903"/>
    </source>
</evidence>
<gene>
    <name evidence="10" type="ORF">DQG23_08825</name>
</gene>
<keyword evidence="6" id="KW-0067">ATP-binding</keyword>
<keyword evidence="4" id="KW-0547">Nucleotide-binding</keyword>
<dbReference type="SUPFAM" id="SSF52540">
    <property type="entry name" value="P-loop containing nucleoside triphosphate hydrolases"/>
    <property type="match status" value="1"/>
</dbReference>
<dbReference type="CDD" id="cd05387">
    <property type="entry name" value="BY-kinase"/>
    <property type="match status" value="1"/>
</dbReference>
<dbReference type="Proteomes" id="UP000250369">
    <property type="component" value="Unassembled WGS sequence"/>
</dbReference>
<dbReference type="InterPro" id="IPR050445">
    <property type="entry name" value="Bact_polysacc_biosynth/exp"/>
</dbReference>
<evidence type="ECO:0000256" key="4">
    <source>
        <dbReference type="ARBA" id="ARBA00022741"/>
    </source>
</evidence>
<dbReference type="GO" id="GO:0004715">
    <property type="term" value="F:non-membrane spanning protein tyrosine kinase activity"/>
    <property type="evidence" value="ECO:0007669"/>
    <property type="project" value="UniProtKB-EC"/>
</dbReference>